<dbReference type="InterPro" id="IPR010359">
    <property type="entry name" value="IrrE_HExxH"/>
</dbReference>
<name>B7BBE9_9BACT</name>
<sequence length="184" mass="20924">MGVKGSRKKNNSPTKYQEPDLLVGVDDILKSAQEKGLYTGKSLNIEDVVNSFEDIQVVYESMDANQSGSLSNIDGKWIVCINKNHNNKRQRFTLAHELGHYILHKEKSVEFVDTTFFRSDEMDSIEYHANEFAARLLMPENTVRNLIEEERIKNIGVLAEQFGVSSAAMKYRVLSLGYKMKDNG</sequence>
<dbReference type="Proteomes" id="UP000005510">
    <property type="component" value="Unassembled WGS sequence"/>
</dbReference>
<dbReference type="Gene3D" id="1.10.10.2910">
    <property type="match status" value="1"/>
</dbReference>
<reference evidence="2 3" key="2">
    <citation type="submission" date="2008-10" db="EMBL/GenBank/DDBJ databases">
        <authorList>
            <person name="Fulton L."/>
            <person name="Clifton S."/>
            <person name="Fulton B."/>
            <person name="Xu J."/>
            <person name="Minx P."/>
            <person name="Pepin K.H."/>
            <person name="Johnson M."/>
            <person name="Bhonagiri V."/>
            <person name="Nash W.E."/>
            <person name="Mardis E.R."/>
            <person name="Wilson R.K."/>
        </authorList>
    </citation>
    <scope>NUCLEOTIDE SEQUENCE [LARGE SCALE GENOMIC DNA]</scope>
    <source>
        <strain evidence="2 3">DSM 18315</strain>
    </source>
</reference>
<dbReference type="GeneID" id="93409056"/>
<evidence type="ECO:0000313" key="3">
    <source>
        <dbReference type="Proteomes" id="UP000005510"/>
    </source>
</evidence>
<dbReference type="PANTHER" id="PTHR43236:SF2">
    <property type="entry name" value="BLL0069 PROTEIN"/>
    <property type="match status" value="1"/>
</dbReference>
<dbReference type="RefSeq" id="WP_008149739.1">
    <property type="nucleotide sequence ID" value="NZ_CP102285.1"/>
</dbReference>
<protein>
    <recommendedName>
        <fullName evidence="1">IrrE N-terminal-like domain-containing protein</fullName>
    </recommendedName>
</protein>
<evidence type="ECO:0000313" key="2">
    <source>
        <dbReference type="EMBL" id="EEC96243.1"/>
    </source>
</evidence>
<organism evidence="2 3">
    <name type="scientific">Parabacteroides johnsonii DSM 18315</name>
    <dbReference type="NCBI Taxonomy" id="537006"/>
    <lineage>
        <taxon>Bacteria</taxon>
        <taxon>Pseudomonadati</taxon>
        <taxon>Bacteroidota</taxon>
        <taxon>Bacteroidia</taxon>
        <taxon>Bacteroidales</taxon>
        <taxon>Tannerellaceae</taxon>
        <taxon>Parabacteroides</taxon>
    </lineage>
</organism>
<accession>B7BBE9</accession>
<comment type="caution">
    <text evidence="2">The sequence shown here is derived from an EMBL/GenBank/DDBJ whole genome shotgun (WGS) entry which is preliminary data.</text>
</comment>
<dbReference type="AlphaFoldDB" id="B7BBE9"/>
<evidence type="ECO:0000259" key="1">
    <source>
        <dbReference type="Pfam" id="PF06114"/>
    </source>
</evidence>
<gene>
    <name evidence="2" type="ORF">PRABACTJOHN_02361</name>
</gene>
<dbReference type="HOGENOM" id="CLU_084682_3_0_10"/>
<proteinExistence type="predicted"/>
<dbReference type="PANTHER" id="PTHR43236">
    <property type="entry name" value="ANTITOXIN HIGA1"/>
    <property type="match status" value="1"/>
</dbReference>
<dbReference type="InterPro" id="IPR052345">
    <property type="entry name" value="Rad_response_metalloprotease"/>
</dbReference>
<reference evidence="2 3" key="1">
    <citation type="submission" date="2008-10" db="EMBL/GenBank/DDBJ databases">
        <title>Draft genome sequence of Parabacteroides johnsonii (DSM 18315).</title>
        <authorList>
            <person name="Sudarsanam P."/>
            <person name="Ley R."/>
            <person name="Guruge J."/>
            <person name="Turnbaugh P.J."/>
            <person name="Mahowald M."/>
            <person name="Liep D."/>
            <person name="Gordon J."/>
        </authorList>
    </citation>
    <scope>NUCLEOTIDE SEQUENCE [LARGE SCALE GENOMIC DNA]</scope>
    <source>
        <strain evidence="2 3">DSM 18315</strain>
    </source>
</reference>
<dbReference type="Pfam" id="PF06114">
    <property type="entry name" value="Peptidase_M78"/>
    <property type="match status" value="1"/>
</dbReference>
<dbReference type="EMBL" id="ABYH01000266">
    <property type="protein sequence ID" value="EEC96243.1"/>
    <property type="molecule type" value="Genomic_DNA"/>
</dbReference>
<dbReference type="STRING" id="537006.PRABACTJOHN_02361"/>
<feature type="domain" description="IrrE N-terminal-like" evidence="1">
    <location>
        <begin position="54"/>
        <end position="173"/>
    </location>
</feature>